<evidence type="ECO:0000259" key="14">
    <source>
        <dbReference type="PROSITE" id="PS51873"/>
    </source>
</evidence>
<evidence type="ECO:0000256" key="9">
    <source>
        <dbReference type="ARBA" id="ARBA00022771"/>
    </source>
</evidence>
<dbReference type="Gene3D" id="1.20.120.1750">
    <property type="match status" value="1"/>
</dbReference>
<proteinExistence type="inferred from homology"/>
<evidence type="ECO:0000313" key="15">
    <source>
        <dbReference type="EMBL" id="KAJ4952453.1"/>
    </source>
</evidence>
<evidence type="ECO:0000256" key="1">
    <source>
        <dbReference type="ARBA" id="ARBA00001798"/>
    </source>
</evidence>
<keyword evidence="6" id="KW-0808">Transferase</keyword>
<dbReference type="PROSITE" id="PS00518">
    <property type="entry name" value="ZF_RING_1"/>
    <property type="match status" value="1"/>
</dbReference>
<dbReference type="Pfam" id="PF00097">
    <property type="entry name" value="zf-C3HC4"/>
    <property type="match status" value="1"/>
</dbReference>
<keyword evidence="9 12" id="KW-0863">Zinc-finger</keyword>
<evidence type="ECO:0000256" key="5">
    <source>
        <dbReference type="ARBA" id="ARBA00012251"/>
    </source>
</evidence>
<reference evidence="15" key="1">
    <citation type="journal article" date="2023" name="Plant J.">
        <title>The genome of the king protea, Protea cynaroides.</title>
        <authorList>
            <person name="Chang J."/>
            <person name="Duong T.A."/>
            <person name="Schoeman C."/>
            <person name="Ma X."/>
            <person name="Roodt D."/>
            <person name="Barker N."/>
            <person name="Li Z."/>
            <person name="Van de Peer Y."/>
            <person name="Mizrachi E."/>
        </authorList>
    </citation>
    <scope>NUCLEOTIDE SEQUENCE</scope>
    <source>
        <tissue evidence="15">Young leaves</tissue>
    </source>
</reference>
<dbReference type="SMART" id="SM00647">
    <property type="entry name" value="IBR"/>
    <property type="match status" value="2"/>
</dbReference>
<keyword evidence="10" id="KW-0833">Ubl conjugation pathway</keyword>
<feature type="domain" description="RING-type" evidence="13">
    <location>
        <begin position="16"/>
        <end position="65"/>
    </location>
</feature>
<evidence type="ECO:0000256" key="6">
    <source>
        <dbReference type="ARBA" id="ARBA00022679"/>
    </source>
</evidence>
<dbReference type="PROSITE" id="PS50089">
    <property type="entry name" value="ZF_RING_2"/>
    <property type="match status" value="1"/>
</dbReference>
<evidence type="ECO:0000256" key="11">
    <source>
        <dbReference type="ARBA" id="ARBA00022833"/>
    </source>
</evidence>
<dbReference type="GO" id="GO:0008270">
    <property type="term" value="F:zinc ion binding"/>
    <property type="evidence" value="ECO:0007669"/>
    <property type="project" value="UniProtKB-KW"/>
</dbReference>
<comment type="function">
    <text evidence="3">Might act as an E3 ubiquitin-protein ligase, or as part of E3 complex, which accepts ubiquitin from specific E2 ubiquitin-conjugating enzymes and then transfers it to substrates.</text>
</comment>
<dbReference type="InterPro" id="IPR013083">
    <property type="entry name" value="Znf_RING/FYVE/PHD"/>
</dbReference>
<dbReference type="GO" id="GO:0016567">
    <property type="term" value="P:protein ubiquitination"/>
    <property type="evidence" value="ECO:0007669"/>
    <property type="project" value="InterPro"/>
</dbReference>
<dbReference type="InterPro" id="IPR031127">
    <property type="entry name" value="E3_UB_ligase_RBR"/>
</dbReference>
<dbReference type="Gene3D" id="3.30.40.10">
    <property type="entry name" value="Zinc/RING finger domain, C3HC4 (zinc finger)"/>
    <property type="match status" value="1"/>
</dbReference>
<dbReference type="InterPro" id="IPR017907">
    <property type="entry name" value="Znf_RING_CS"/>
</dbReference>
<dbReference type="OrthoDB" id="10009520at2759"/>
<keyword evidence="8" id="KW-0677">Repeat</keyword>
<dbReference type="PANTHER" id="PTHR11685">
    <property type="entry name" value="RBR FAMILY RING FINGER AND IBR DOMAIN-CONTAINING"/>
    <property type="match status" value="1"/>
</dbReference>
<evidence type="ECO:0000256" key="3">
    <source>
        <dbReference type="ARBA" id="ARBA00003976"/>
    </source>
</evidence>
<dbReference type="InterPro" id="IPR018957">
    <property type="entry name" value="Znf_C3HC4_RING-type"/>
</dbReference>
<gene>
    <name evidence="15" type="ORF">NE237_029285</name>
</gene>
<keyword evidence="11" id="KW-0862">Zinc</keyword>
<dbReference type="Proteomes" id="UP001141806">
    <property type="component" value="Unassembled WGS sequence"/>
</dbReference>
<dbReference type="Pfam" id="PF01485">
    <property type="entry name" value="IBR"/>
    <property type="match status" value="1"/>
</dbReference>
<protein>
    <recommendedName>
        <fullName evidence="5">RBR-type E3 ubiquitin transferase</fullName>
        <ecNumber evidence="5">2.3.2.31</ecNumber>
    </recommendedName>
</protein>
<feature type="domain" description="RING-type" evidence="14">
    <location>
        <begin position="12"/>
        <end position="228"/>
    </location>
</feature>
<evidence type="ECO:0000313" key="16">
    <source>
        <dbReference type="Proteomes" id="UP001141806"/>
    </source>
</evidence>
<evidence type="ECO:0000256" key="4">
    <source>
        <dbReference type="ARBA" id="ARBA00005884"/>
    </source>
</evidence>
<name>A0A9Q0GRJ5_9MAGN</name>
<sequence>MDNPDLPENSKEVESCEICIEPMTQEIKFENNKRCVHPFCTDCIVKYIEAKVEERVTKLLCPAFNCKKLLDPFSCRQILPAGLFEKWCDLLCESAVVERESAYCPFADCSALILNECEGNITRSNCPNCKKLMCFQCKLPWHVGFRCDETQEMKDENDIFFGELVDRNKWKRCPGCNFHVERFEGCQNIKCRCGVLFCYTCGRVKSTCECYRKNVVVVEEGHDRGNRVVVRPNVDGVI</sequence>
<comment type="similarity">
    <text evidence="4">Belongs to the RBR family. Ariadne subfamily.</text>
</comment>
<evidence type="ECO:0000256" key="2">
    <source>
        <dbReference type="ARBA" id="ARBA00001947"/>
    </source>
</evidence>
<dbReference type="SUPFAM" id="SSF57850">
    <property type="entry name" value="RING/U-box"/>
    <property type="match status" value="3"/>
</dbReference>
<dbReference type="GO" id="GO:0061630">
    <property type="term" value="F:ubiquitin protein ligase activity"/>
    <property type="evidence" value="ECO:0007669"/>
    <property type="project" value="UniProtKB-EC"/>
</dbReference>
<comment type="cofactor">
    <cofactor evidence="2">
        <name>Zn(2+)</name>
        <dbReference type="ChEBI" id="CHEBI:29105"/>
    </cofactor>
</comment>
<evidence type="ECO:0000256" key="12">
    <source>
        <dbReference type="PROSITE-ProRule" id="PRU00175"/>
    </source>
</evidence>
<dbReference type="InterPro" id="IPR001841">
    <property type="entry name" value="Znf_RING"/>
</dbReference>
<dbReference type="EC" id="2.3.2.31" evidence="5"/>
<dbReference type="InterPro" id="IPR002867">
    <property type="entry name" value="IBR_dom"/>
</dbReference>
<dbReference type="PROSITE" id="PS51873">
    <property type="entry name" value="TRIAD"/>
    <property type="match status" value="1"/>
</dbReference>
<dbReference type="FunFam" id="3.30.40.10:FF:000230">
    <property type="entry name" value="RBR-type E3 ubiquitin transferase"/>
    <property type="match status" value="1"/>
</dbReference>
<evidence type="ECO:0000256" key="10">
    <source>
        <dbReference type="ARBA" id="ARBA00022786"/>
    </source>
</evidence>
<accession>A0A9Q0GRJ5</accession>
<keyword evidence="7" id="KW-0479">Metal-binding</keyword>
<dbReference type="EMBL" id="JAMYWD010000012">
    <property type="protein sequence ID" value="KAJ4952453.1"/>
    <property type="molecule type" value="Genomic_DNA"/>
</dbReference>
<evidence type="ECO:0000256" key="7">
    <source>
        <dbReference type="ARBA" id="ARBA00022723"/>
    </source>
</evidence>
<keyword evidence="16" id="KW-1185">Reference proteome</keyword>
<comment type="catalytic activity">
    <reaction evidence="1">
        <text>[E2 ubiquitin-conjugating enzyme]-S-ubiquitinyl-L-cysteine + [acceptor protein]-L-lysine = [E2 ubiquitin-conjugating enzyme]-L-cysteine + [acceptor protein]-N(6)-ubiquitinyl-L-lysine.</text>
        <dbReference type="EC" id="2.3.2.31"/>
    </reaction>
</comment>
<evidence type="ECO:0000256" key="8">
    <source>
        <dbReference type="ARBA" id="ARBA00022737"/>
    </source>
</evidence>
<evidence type="ECO:0000259" key="13">
    <source>
        <dbReference type="PROSITE" id="PS50089"/>
    </source>
</evidence>
<dbReference type="InterPro" id="IPR044066">
    <property type="entry name" value="TRIAD_supradom"/>
</dbReference>
<dbReference type="AlphaFoldDB" id="A0A9Q0GRJ5"/>
<comment type="caution">
    <text evidence="15">The sequence shown here is derived from an EMBL/GenBank/DDBJ whole genome shotgun (WGS) entry which is preliminary data.</text>
</comment>
<organism evidence="15 16">
    <name type="scientific">Protea cynaroides</name>
    <dbReference type="NCBI Taxonomy" id="273540"/>
    <lineage>
        <taxon>Eukaryota</taxon>
        <taxon>Viridiplantae</taxon>
        <taxon>Streptophyta</taxon>
        <taxon>Embryophyta</taxon>
        <taxon>Tracheophyta</taxon>
        <taxon>Spermatophyta</taxon>
        <taxon>Magnoliopsida</taxon>
        <taxon>Proteales</taxon>
        <taxon>Proteaceae</taxon>
        <taxon>Protea</taxon>
    </lineage>
</organism>